<keyword evidence="6 9" id="KW-0326">Glycosidase</keyword>
<keyword evidence="5 9" id="KW-0378">Hydrolase</keyword>
<dbReference type="GO" id="GO:0005975">
    <property type="term" value="P:carbohydrate metabolic process"/>
    <property type="evidence" value="ECO:0007669"/>
    <property type="project" value="InterPro"/>
</dbReference>
<keyword evidence="7" id="KW-0961">Cell wall biogenesis/degradation</keyword>
<sequence length="451" mass="47518">MALSQSYVLICLTGSLIFLWSFPSLDATRIPVSANAPAPSQSPGVSCGVFDVTKYGAVSDGKTESCKAFEAAWADACSYAAGQSTFLVPKGDFLVGPVTFKGPCQKTPKVEIKGTLKAPTDLKAFNDLPTWLEFKDLSDLNITGCGTGVIDGQGESSYTHTGCQNSGGKCKNFPINLRLTKVECGSVSELTLLNSKGFHMNLCFSNNINIHDMTITAPGNSPNTDGIHLSDSTHIDISSSKIAVGDDCISIGQGSSDIFVEKIHCGPGHGISIGSLGKYPNERDVQGVHVKNCTIEGTDNGVRVKTWPGSPPSKAFNFTFEDIIVNNVKNPIIIDQEYCPGHKCDSKGPSQVKISDIVFKKIRGTGSTNSPVKLVCSSAGCQNVVLNDINIKHVSDSPISSTCTNVKGLNVIAMLSPKPCSSAEATAPAGPVSEEAPVTEEAPESEDPPIV</sequence>
<dbReference type="InterPro" id="IPR000743">
    <property type="entry name" value="Glyco_hydro_28"/>
</dbReference>
<dbReference type="InterPro" id="IPR012334">
    <property type="entry name" value="Pectin_lyas_fold"/>
</dbReference>
<feature type="signal peptide" evidence="11">
    <location>
        <begin position="1"/>
        <end position="27"/>
    </location>
</feature>
<evidence type="ECO:0000256" key="3">
    <source>
        <dbReference type="ARBA" id="ARBA00022512"/>
    </source>
</evidence>
<name>A0A2G5DLB6_AQUCA</name>
<evidence type="ECO:0000313" key="13">
    <source>
        <dbReference type="Proteomes" id="UP000230069"/>
    </source>
</evidence>
<dbReference type="InParanoid" id="A0A2G5DLB6"/>
<evidence type="ECO:0000256" key="10">
    <source>
        <dbReference type="SAM" id="MobiDB-lite"/>
    </source>
</evidence>
<feature type="chain" id="PRO_5013666968" evidence="11">
    <location>
        <begin position="28"/>
        <end position="451"/>
    </location>
</feature>
<dbReference type="Pfam" id="PF00295">
    <property type="entry name" value="Glyco_hydro_28"/>
    <property type="match status" value="1"/>
</dbReference>
<dbReference type="PANTHER" id="PTHR31375">
    <property type="match status" value="1"/>
</dbReference>
<dbReference type="EMBL" id="KZ305034">
    <property type="protein sequence ID" value="PIA44308.1"/>
    <property type="molecule type" value="Genomic_DNA"/>
</dbReference>
<proteinExistence type="inferred from homology"/>
<dbReference type="OrthoDB" id="187139at2759"/>
<dbReference type="SMART" id="SM00710">
    <property type="entry name" value="PbH1"/>
    <property type="match status" value="6"/>
</dbReference>
<keyword evidence="13" id="KW-1185">Reference proteome</keyword>
<dbReference type="SUPFAM" id="SSF51126">
    <property type="entry name" value="Pectin lyase-like"/>
    <property type="match status" value="1"/>
</dbReference>
<dbReference type="InterPro" id="IPR011050">
    <property type="entry name" value="Pectin_lyase_fold/virulence"/>
</dbReference>
<evidence type="ECO:0000256" key="6">
    <source>
        <dbReference type="ARBA" id="ARBA00023295"/>
    </source>
</evidence>
<evidence type="ECO:0000256" key="5">
    <source>
        <dbReference type="ARBA" id="ARBA00022801"/>
    </source>
</evidence>
<reference evidence="12 13" key="1">
    <citation type="submission" date="2017-09" db="EMBL/GenBank/DDBJ databases">
        <title>WGS assembly of Aquilegia coerulea Goldsmith.</title>
        <authorList>
            <person name="Hodges S."/>
            <person name="Kramer E."/>
            <person name="Nordborg M."/>
            <person name="Tomkins J."/>
            <person name="Borevitz J."/>
            <person name="Derieg N."/>
            <person name="Yan J."/>
            <person name="Mihaltcheva S."/>
            <person name="Hayes R.D."/>
            <person name="Rokhsar D."/>
        </authorList>
    </citation>
    <scope>NUCLEOTIDE SEQUENCE [LARGE SCALE GENOMIC DNA]</scope>
    <source>
        <strain evidence="13">cv. Goldsmith</strain>
    </source>
</reference>
<keyword evidence="4" id="KW-0964">Secreted</keyword>
<keyword evidence="11" id="KW-0732">Signal</keyword>
<accession>A0A2G5DLB6</accession>
<protein>
    <submittedName>
        <fullName evidence="12">Uncharacterized protein</fullName>
    </submittedName>
</protein>
<evidence type="ECO:0000256" key="8">
    <source>
        <dbReference type="PROSITE-ProRule" id="PRU10052"/>
    </source>
</evidence>
<dbReference type="FunFam" id="2.160.20.10:FF:000004">
    <property type="entry name" value="Pectin lyase-like superfamily protein"/>
    <property type="match status" value="1"/>
</dbReference>
<dbReference type="PROSITE" id="PS00502">
    <property type="entry name" value="POLYGALACTURONASE"/>
    <property type="match status" value="1"/>
</dbReference>
<evidence type="ECO:0000256" key="4">
    <source>
        <dbReference type="ARBA" id="ARBA00022525"/>
    </source>
</evidence>
<dbReference type="Proteomes" id="UP000230069">
    <property type="component" value="Unassembled WGS sequence"/>
</dbReference>
<keyword evidence="3" id="KW-0134">Cell wall</keyword>
<feature type="active site" evidence="8">
    <location>
        <position position="269"/>
    </location>
</feature>
<evidence type="ECO:0000256" key="9">
    <source>
        <dbReference type="RuleBase" id="RU361169"/>
    </source>
</evidence>
<dbReference type="STRING" id="218851.A0A2G5DLB6"/>
<evidence type="ECO:0000256" key="2">
    <source>
        <dbReference type="ARBA" id="ARBA00008834"/>
    </source>
</evidence>
<evidence type="ECO:0000256" key="1">
    <source>
        <dbReference type="ARBA" id="ARBA00004191"/>
    </source>
</evidence>
<organism evidence="12 13">
    <name type="scientific">Aquilegia coerulea</name>
    <name type="common">Rocky mountain columbine</name>
    <dbReference type="NCBI Taxonomy" id="218851"/>
    <lineage>
        <taxon>Eukaryota</taxon>
        <taxon>Viridiplantae</taxon>
        <taxon>Streptophyta</taxon>
        <taxon>Embryophyta</taxon>
        <taxon>Tracheophyta</taxon>
        <taxon>Spermatophyta</taxon>
        <taxon>Magnoliopsida</taxon>
        <taxon>Ranunculales</taxon>
        <taxon>Ranunculaceae</taxon>
        <taxon>Thalictroideae</taxon>
        <taxon>Aquilegia</taxon>
    </lineage>
</organism>
<dbReference type="Gene3D" id="2.160.20.10">
    <property type="entry name" value="Single-stranded right-handed beta-helix, Pectin lyase-like"/>
    <property type="match status" value="1"/>
</dbReference>
<feature type="region of interest" description="Disordered" evidence="10">
    <location>
        <begin position="420"/>
        <end position="451"/>
    </location>
</feature>
<dbReference type="GO" id="GO:0004650">
    <property type="term" value="F:polygalacturonase activity"/>
    <property type="evidence" value="ECO:0007669"/>
    <property type="project" value="InterPro"/>
</dbReference>
<gene>
    <name evidence="12" type="ORF">AQUCO_01700128v1</name>
</gene>
<dbReference type="AlphaFoldDB" id="A0A2G5DLB6"/>
<dbReference type="InterPro" id="IPR006626">
    <property type="entry name" value="PbH1"/>
</dbReference>
<evidence type="ECO:0000256" key="11">
    <source>
        <dbReference type="SAM" id="SignalP"/>
    </source>
</evidence>
<feature type="compositionally biased region" description="Acidic residues" evidence="10">
    <location>
        <begin position="437"/>
        <end position="451"/>
    </location>
</feature>
<evidence type="ECO:0000256" key="7">
    <source>
        <dbReference type="ARBA" id="ARBA00023316"/>
    </source>
</evidence>
<comment type="subcellular location">
    <subcellularLocation>
        <location evidence="1">Secreted</location>
        <location evidence="1">Cell wall</location>
    </subcellularLocation>
</comment>
<comment type="similarity">
    <text evidence="2 9">Belongs to the glycosyl hydrolase 28 family.</text>
</comment>
<evidence type="ECO:0000313" key="12">
    <source>
        <dbReference type="EMBL" id="PIA44308.1"/>
    </source>
</evidence>
<dbReference type="GO" id="GO:0071555">
    <property type="term" value="P:cell wall organization"/>
    <property type="evidence" value="ECO:0007669"/>
    <property type="project" value="UniProtKB-KW"/>
</dbReference>